<evidence type="ECO:0000313" key="1">
    <source>
        <dbReference type="EMBL" id="GAG87662.1"/>
    </source>
</evidence>
<proteinExistence type="predicted"/>
<protein>
    <submittedName>
        <fullName evidence="1">Uncharacterized protein</fullName>
    </submittedName>
</protein>
<sequence length="69" mass="7432">SIGPEMKVLLDADKDSIAAVSSPQIATAIENMRAGKVNIKPGYDGEFGVINIDKSNIDKEPVKQQESLF</sequence>
<comment type="caution">
    <text evidence="1">The sequence shown here is derived from an EMBL/GenBank/DDBJ whole genome shotgun (WGS) entry which is preliminary data.</text>
</comment>
<reference evidence="1" key="1">
    <citation type="journal article" date="2014" name="Front. Microbiol.">
        <title>High frequency of phylogenetically diverse reductive dehalogenase-homologous genes in deep subseafloor sedimentary metagenomes.</title>
        <authorList>
            <person name="Kawai M."/>
            <person name="Futagami T."/>
            <person name="Toyoda A."/>
            <person name="Takaki Y."/>
            <person name="Nishi S."/>
            <person name="Hori S."/>
            <person name="Arai W."/>
            <person name="Tsubouchi T."/>
            <person name="Morono Y."/>
            <person name="Uchiyama I."/>
            <person name="Ito T."/>
            <person name="Fujiyama A."/>
            <person name="Inagaki F."/>
            <person name="Takami H."/>
        </authorList>
    </citation>
    <scope>NUCLEOTIDE SEQUENCE</scope>
    <source>
        <strain evidence="1">Expedition CK06-06</strain>
    </source>
</reference>
<organism evidence="1">
    <name type="scientific">marine sediment metagenome</name>
    <dbReference type="NCBI Taxonomy" id="412755"/>
    <lineage>
        <taxon>unclassified sequences</taxon>
        <taxon>metagenomes</taxon>
        <taxon>ecological metagenomes</taxon>
    </lineage>
</organism>
<dbReference type="EMBL" id="BART01018240">
    <property type="protein sequence ID" value="GAG87662.1"/>
    <property type="molecule type" value="Genomic_DNA"/>
</dbReference>
<dbReference type="PANTHER" id="PTHR40084">
    <property type="entry name" value="PHOSPHOHYDROLASE, PHP FAMILY"/>
    <property type="match status" value="1"/>
</dbReference>
<feature type="non-terminal residue" evidence="1">
    <location>
        <position position="1"/>
    </location>
</feature>
<dbReference type="AlphaFoldDB" id="X1C2S7"/>
<name>X1C2S7_9ZZZZ</name>
<dbReference type="PANTHER" id="PTHR40084:SF1">
    <property type="entry name" value="PHOSPHOTRANSFERASE"/>
    <property type="match status" value="1"/>
</dbReference>
<accession>X1C2S7</accession>
<gene>
    <name evidence="1" type="ORF">S01H4_34470</name>
</gene>